<comment type="subcellular location">
    <subcellularLocation>
        <location evidence="1">Secreted</location>
    </subcellularLocation>
</comment>
<dbReference type="GO" id="GO:0005576">
    <property type="term" value="C:extracellular region"/>
    <property type="evidence" value="ECO:0007669"/>
    <property type="project" value="UniProtKB-SubCell"/>
</dbReference>
<dbReference type="Pfam" id="PF06083">
    <property type="entry name" value="IL17"/>
    <property type="match status" value="1"/>
</dbReference>
<proteinExistence type="inferred from homology"/>
<evidence type="ECO:0000256" key="5">
    <source>
        <dbReference type="SAM" id="Phobius"/>
    </source>
</evidence>
<sequence>MYRSSYCYLTSSPSTIIQEVFSHIVIFLSSVTSFVSSASIPTKCKIPTNLKFRYKRLSRAAVGNKFFLPARVTPVGSNQKPLIVGDTTCPTSSASIDIIRERSTCPWYVNITHDSTVFPSSRTEVVCRCRGCRDFSSSKYQCVTVYTKMTVLKRTNKCVARLYVYKPIVINVGTACVCARKIDGYKNDKYASYET</sequence>
<dbReference type="KEGG" id="osn:115218645"/>
<dbReference type="SUPFAM" id="SSF57501">
    <property type="entry name" value="Cystine-knot cytokines"/>
    <property type="match status" value="1"/>
</dbReference>
<name>A0A6P7T285_9MOLL</name>
<keyword evidence="6" id="KW-1185">Reference proteome</keyword>
<dbReference type="Proteomes" id="UP000515154">
    <property type="component" value="Linkage group LG1"/>
</dbReference>
<dbReference type="AlphaFoldDB" id="A0A6P7T285"/>
<evidence type="ECO:0000256" key="3">
    <source>
        <dbReference type="ARBA" id="ARBA00022525"/>
    </source>
</evidence>
<dbReference type="GO" id="GO:0005125">
    <property type="term" value="F:cytokine activity"/>
    <property type="evidence" value="ECO:0007669"/>
    <property type="project" value="InterPro"/>
</dbReference>
<dbReference type="Gene3D" id="2.10.90.10">
    <property type="entry name" value="Cystine-knot cytokines"/>
    <property type="match status" value="1"/>
</dbReference>
<dbReference type="RefSeq" id="XP_029644799.1">
    <property type="nucleotide sequence ID" value="XM_029788939.2"/>
</dbReference>
<evidence type="ECO:0000313" key="7">
    <source>
        <dbReference type="RefSeq" id="XP_029644799.1"/>
    </source>
</evidence>
<dbReference type="InterPro" id="IPR029034">
    <property type="entry name" value="Cystine-knot_cytokine"/>
</dbReference>
<keyword evidence="4" id="KW-0732">Signal</keyword>
<reference evidence="7" key="1">
    <citation type="submission" date="2025-08" db="UniProtKB">
        <authorList>
            <consortium name="RefSeq"/>
        </authorList>
    </citation>
    <scope>IDENTIFICATION</scope>
</reference>
<keyword evidence="5" id="KW-0472">Membrane</keyword>
<gene>
    <name evidence="7" type="primary">LOC115218645</name>
</gene>
<evidence type="ECO:0000256" key="2">
    <source>
        <dbReference type="ARBA" id="ARBA00007236"/>
    </source>
</evidence>
<keyword evidence="5" id="KW-0812">Transmembrane</keyword>
<keyword evidence="3" id="KW-0964">Secreted</keyword>
<accession>A0A6P7T285</accession>
<comment type="similarity">
    <text evidence="2">Belongs to the IL-17 family.</text>
</comment>
<evidence type="ECO:0000256" key="4">
    <source>
        <dbReference type="ARBA" id="ARBA00022729"/>
    </source>
</evidence>
<keyword evidence="5" id="KW-1133">Transmembrane helix</keyword>
<protein>
    <submittedName>
        <fullName evidence="7">Interleukin 17-like protein isoform X1</fullName>
    </submittedName>
</protein>
<organism evidence="6 7">
    <name type="scientific">Octopus sinensis</name>
    <name type="common">East Asian common octopus</name>
    <dbReference type="NCBI Taxonomy" id="2607531"/>
    <lineage>
        <taxon>Eukaryota</taxon>
        <taxon>Metazoa</taxon>
        <taxon>Spiralia</taxon>
        <taxon>Lophotrochozoa</taxon>
        <taxon>Mollusca</taxon>
        <taxon>Cephalopoda</taxon>
        <taxon>Coleoidea</taxon>
        <taxon>Octopodiformes</taxon>
        <taxon>Octopoda</taxon>
        <taxon>Incirrata</taxon>
        <taxon>Octopodidae</taxon>
        <taxon>Octopus</taxon>
    </lineage>
</organism>
<evidence type="ECO:0000313" key="6">
    <source>
        <dbReference type="Proteomes" id="UP000515154"/>
    </source>
</evidence>
<feature type="transmembrane region" description="Helical" evidence="5">
    <location>
        <begin position="20"/>
        <end position="40"/>
    </location>
</feature>
<evidence type="ECO:0000256" key="1">
    <source>
        <dbReference type="ARBA" id="ARBA00004613"/>
    </source>
</evidence>
<dbReference type="InterPro" id="IPR010345">
    <property type="entry name" value="IL-17_fam"/>
</dbReference>